<feature type="compositionally biased region" description="Basic and acidic residues" evidence="1">
    <location>
        <begin position="1"/>
        <end position="22"/>
    </location>
</feature>
<feature type="compositionally biased region" description="Basic and acidic residues" evidence="1">
    <location>
        <begin position="52"/>
        <end position="70"/>
    </location>
</feature>
<protein>
    <submittedName>
        <fullName evidence="2">Uncharacterized protein</fullName>
    </submittedName>
</protein>
<organism evidence="2 3">
    <name type="scientific">Datura stramonium</name>
    <name type="common">Jimsonweed</name>
    <name type="synonym">Common thornapple</name>
    <dbReference type="NCBI Taxonomy" id="4076"/>
    <lineage>
        <taxon>Eukaryota</taxon>
        <taxon>Viridiplantae</taxon>
        <taxon>Streptophyta</taxon>
        <taxon>Embryophyta</taxon>
        <taxon>Tracheophyta</taxon>
        <taxon>Spermatophyta</taxon>
        <taxon>Magnoliopsida</taxon>
        <taxon>eudicotyledons</taxon>
        <taxon>Gunneridae</taxon>
        <taxon>Pentapetalae</taxon>
        <taxon>asterids</taxon>
        <taxon>lamiids</taxon>
        <taxon>Solanales</taxon>
        <taxon>Solanaceae</taxon>
        <taxon>Solanoideae</taxon>
        <taxon>Datureae</taxon>
        <taxon>Datura</taxon>
    </lineage>
</organism>
<keyword evidence="3" id="KW-1185">Reference proteome</keyword>
<evidence type="ECO:0000256" key="1">
    <source>
        <dbReference type="SAM" id="MobiDB-lite"/>
    </source>
</evidence>
<accession>A0ABS8V1K2</accession>
<reference evidence="2 3" key="1">
    <citation type="journal article" date="2021" name="BMC Genomics">
        <title>Datura genome reveals duplications of psychoactive alkaloid biosynthetic genes and high mutation rate following tissue culture.</title>
        <authorList>
            <person name="Rajewski A."/>
            <person name="Carter-House D."/>
            <person name="Stajich J."/>
            <person name="Litt A."/>
        </authorList>
    </citation>
    <scope>NUCLEOTIDE SEQUENCE [LARGE SCALE GENOMIC DNA]</scope>
    <source>
        <strain evidence="2">AR-01</strain>
    </source>
</reference>
<dbReference type="Proteomes" id="UP000823775">
    <property type="component" value="Unassembled WGS sequence"/>
</dbReference>
<proteinExistence type="predicted"/>
<dbReference type="EMBL" id="JACEIK010003116">
    <property type="protein sequence ID" value="MCD9640416.1"/>
    <property type="molecule type" value="Genomic_DNA"/>
</dbReference>
<evidence type="ECO:0000313" key="2">
    <source>
        <dbReference type="EMBL" id="MCD9640416.1"/>
    </source>
</evidence>
<name>A0ABS8V1K2_DATST</name>
<feature type="compositionally biased region" description="Polar residues" evidence="1">
    <location>
        <begin position="74"/>
        <end position="87"/>
    </location>
</feature>
<sequence length="113" mass="12796">MNLREAKNPKKESHAYYKKEVGGDPCVQQHEHEIEDNNNVQNAESNMEEEQAQDREQKPPVTVNERDNKELANVASQASQGPVTTKKQVGKEAAAENALIVWEQEELNEVARE</sequence>
<evidence type="ECO:0000313" key="3">
    <source>
        <dbReference type="Proteomes" id="UP000823775"/>
    </source>
</evidence>
<comment type="caution">
    <text evidence="2">The sequence shown here is derived from an EMBL/GenBank/DDBJ whole genome shotgun (WGS) entry which is preliminary data.</text>
</comment>
<feature type="region of interest" description="Disordered" evidence="1">
    <location>
        <begin position="1"/>
        <end position="93"/>
    </location>
</feature>
<gene>
    <name evidence="2" type="ORF">HAX54_025709</name>
</gene>